<evidence type="ECO:0000313" key="2">
    <source>
        <dbReference type="EMBL" id="KAL0456436.1"/>
    </source>
</evidence>
<organism evidence="2">
    <name type="scientific">Sesamum latifolium</name>
    <dbReference type="NCBI Taxonomy" id="2727402"/>
    <lineage>
        <taxon>Eukaryota</taxon>
        <taxon>Viridiplantae</taxon>
        <taxon>Streptophyta</taxon>
        <taxon>Embryophyta</taxon>
        <taxon>Tracheophyta</taxon>
        <taxon>Spermatophyta</taxon>
        <taxon>Magnoliopsida</taxon>
        <taxon>eudicotyledons</taxon>
        <taxon>Gunneridae</taxon>
        <taxon>Pentapetalae</taxon>
        <taxon>asterids</taxon>
        <taxon>lamiids</taxon>
        <taxon>Lamiales</taxon>
        <taxon>Pedaliaceae</taxon>
        <taxon>Sesamum</taxon>
    </lineage>
</organism>
<dbReference type="PANTHER" id="PTHR31635:SF196">
    <property type="entry name" value="REVERSE TRANSCRIPTASE DOMAIN-CONTAINING PROTEIN-RELATED"/>
    <property type="match status" value="1"/>
</dbReference>
<sequence>MGASLNSQCYTPYVDSEAITKILVSRIKDCLDDLISPTQNAFVPGRWIGDNVMLAQELFMGYNQRHLPKRCALKVDLRKAYDTVEWDFLLEVLRLFGFPSRFLVGSRSASLHHPTRFVLMERLTGSFEGREVYARGILCPPTSLFLQWNYSEGSYNR</sequence>
<dbReference type="AlphaFoldDB" id="A0AAW2XUJ5"/>
<evidence type="ECO:0000259" key="1">
    <source>
        <dbReference type="Pfam" id="PF00078"/>
    </source>
</evidence>
<reference evidence="2" key="2">
    <citation type="journal article" date="2024" name="Plant">
        <title>Genomic evolution and insights into agronomic trait innovations of Sesamum species.</title>
        <authorList>
            <person name="Miao H."/>
            <person name="Wang L."/>
            <person name="Qu L."/>
            <person name="Liu H."/>
            <person name="Sun Y."/>
            <person name="Le M."/>
            <person name="Wang Q."/>
            <person name="Wei S."/>
            <person name="Zheng Y."/>
            <person name="Lin W."/>
            <person name="Duan Y."/>
            <person name="Cao H."/>
            <person name="Xiong S."/>
            <person name="Wang X."/>
            <person name="Wei L."/>
            <person name="Li C."/>
            <person name="Ma Q."/>
            <person name="Ju M."/>
            <person name="Zhao R."/>
            <person name="Li G."/>
            <person name="Mu C."/>
            <person name="Tian Q."/>
            <person name="Mei H."/>
            <person name="Zhang T."/>
            <person name="Gao T."/>
            <person name="Zhang H."/>
        </authorList>
    </citation>
    <scope>NUCLEOTIDE SEQUENCE</scope>
    <source>
        <strain evidence="2">KEN1</strain>
    </source>
</reference>
<dbReference type="InterPro" id="IPR000477">
    <property type="entry name" value="RT_dom"/>
</dbReference>
<feature type="domain" description="Reverse transcriptase" evidence="1">
    <location>
        <begin position="13"/>
        <end position="103"/>
    </location>
</feature>
<dbReference type="EMBL" id="JACGWN010000003">
    <property type="protein sequence ID" value="KAL0456436.1"/>
    <property type="molecule type" value="Genomic_DNA"/>
</dbReference>
<dbReference type="PANTHER" id="PTHR31635">
    <property type="entry name" value="REVERSE TRANSCRIPTASE DOMAIN-CONTAINING PROTEIN-RELATED"/>
    <property type="match status" value="1"/>
</dbReference>
<comment type="caution">
    <text evidence="2">The sequence shown here is derived from an EMBL/GenBank/DDBJ whole genome shotgun (WGS) entry which is preliminary data.</text>
</comment>
<proteinExistence type="predicted"/>
<protein>
    <recommendedName>
        <fullName evidence="1">Reverse transcriptase domain-containing protein</fullName>
    </recommendedName>
</protein>
<gene>
    <name evidence="2" type="ORF">Slati_0982800</name>
</gene>
<accession>A0AAW2XUJ5</accession>
<reference evidence="2" key="1">
    <citation type="submission" date="2020-06" db="EMBL/GenBank/DDBJ databases">
        <authorList>
            <person name="Li T."/>
            <person name="Hu X."/>
            <person name="Zhang T."/>
            <person name="Song X."/>
            <person name="Zhang H."/>
            <person name="Dai N."/>
            <person name="Sheng W."/>
            <person name="Hou X."/>
            <person name="Wei L."/>
        </authorList>
    </citation>
    <scope>NUCLEOTIDE SEQUENCE</scope>
    <source>
        <strain evidence="2">KEN1</strain>
        <tissue evidence="2">Leaf</tissue>
    </source>
</reference>
<dbReference type="Pfam" id="PF00078">
    <property type="entry name" value="RVT_1"/>
    <property type="match status" value="1"/>
</dbReference>
<name>A0AAW2XUJ5_9LAMI</name>